<evidence type="ECO:0000256" key="7">
    <source>
        <dbReference type="ARBA" id="ARBA00023239"/>
    </source>
</evidence>
<dbReference type="GO" id="GO:0046872">
    <property type="term" value="F:metal ion binding"/>
    <property type="evidence" value="ECO:0007669"/>
    <property type="project" value="UniProtKB-KW"/>
</dbReference>
<dbReference type="GO" id="GO:0005576">
    <property type="term" value="C:extracellular region"/>
    <property type="evidence" value="ECO:0007669"/>
    <property type="project" value="UniProtKB-SubCell"/>
</dbReference>
<feature type="signal peptide" evidence="10">
    <location>
        <begin position="1"/>
        <end position="20"/>
    </location>
</feature>
<comment type="cofactor">
    <cofactor evidence="1">
        <name>Ca(2+)</name>
        <dbReference type="ChEBI" id="CHEBI:29108"/>
    </cofactor>
</comment>
<accession>A0A7W8GAW8</accession>
<dbReference type="InterPro" id="IPR006626">
    <property type="entry name" value="PbH1"/>
</dbReference>
<evidence type="ECO:0000256" key="10">
    <source>
        <dbReference type="SAM" id="SignalP"/>
    </source>
</evidence>
<dbReference type="Pfam" id="PF25849">
    <property type="entry name" value="PelX_N"/>
    <property type="match status" value="1"/>
</dbReference>
<evidence type="ECO:0008006" key="16">
    <source>
        <dbReference type="Google" id="ProtNLM"/>
    </source>
</evidence>
<dbReference type="InterPro" id="IPR011050">
    <property type="entry name" value="Pectin_lyase_fold/virulence"/>
</dbReference>
<dbReference type="AlphaFoldDB" id="A0A7W8GAW8"/>
<dbReference type="RefSeq" id="WP_184660657.1">
    <property type="nucleotide sequence ID" value="NZ_CP031518.1"/>
</dbReference>
<dbReference type="EMBL" id="JACHFQ010000007">
    <property type="protein sequence ID" value="MBB5226934.1"/>
    <property type="molecule type" value="Genomic_DNA"/>
</dbReference>
<dbReference type="InterPro" id="IPR053868">
    <property type="entry name" value="Pel9A-like_beta_helix"/>
</dbReference>
<evidence type="ECO:0000256" key="4">
    <source>
        <dbReference type="ARBA" id="ARBA00022723"/>
    </source>
</evidence>
<keyword evidence="4" id="KW-0479">Metal-binding</keyword>
<dbReference type="Proteomes" id="UP000518887">
    <property type="component" value="Unassembled WGS sequence"/>
</dbReference>
<evidence type="ECO:0000313" key="15">
    <source>
        <dbReference type="Proteomes" id="UP000518887"/>
    </source>
</evidence>
<keyword evidence="9" id="KW-1133">Transmembrane helix</keyword>
<feature type="domain" description="Pel9A-like right handed beta-helix region" evidence="11">
    <location>
        <begin position="708"/>
        <end position="882"/>
    </location>
</feature>
<keyword evidence="15" id="KW-1185">Reference proteome</keyword>
<sequence length="1034" mass="112583">MKKIILACAVALLAVAGSFADKKPWNEVAAPEITKIEQTGPNEIKVSFKSNTSKDAADKGYVSYKSDSGASGKEAYGRTRKEAKTATFNLQKTGTYTFIAYAERNGESEKHASAPVTFKYSLPLGKALLMARNLGSGKVLVSWSQVPEAEGYILSYTDENGKKVSLPKTKELQAEVSIPAGTVSSFTVSAVRGNESFPSDTIKKTVREQAERVWNFTEFGTSTNPGRNNFQLLDSDNLKVKLNSCTFDPATGTIIDKGGKFETFFDGISFYYTELDPFKENFELTATVTVDYHNPTADGQEGFGLLAIDRLGIDGESMVIAYNNSAGVISRKFTTHVNGVKKEIKDGLGSRFVSGITDSIIEEGDAAIKNKCSSVSKAFSYDQASDAIKTGDVYRITLKKDNTGYHAIYKRAIASEDSVEEFLMYDTENKKLTQLDPEHIYVGFAVARGCNATFSDVEFKVTDPKNDPPALEEPPELVPLTTLIDCPVTWYNQEYPFVFNANSNGTIHVEDTKGRVLIASGKVEAKKDFKKVIKINKGNNDLIVTFDPEDGFKPEPKQVIAQFNKNLDVNAYEENYNPVTYSHTVISMTFSGKYLYVSKEGSVFGKGTKDDPLDLLSAIQYVKPGQTILLAPGKYYPSSSLWIERGNNGSETERKVLMSEDPAKRAIIDFSSAKTGTTAFNLFGNYWTIQNIDITGTPDDCKALQIAGNYNRIIMVDTYLNGDTGIQISGRASEPAEKWPSYNLVYGCESFGNCDPAQNNADGFASKLTSGEGNVFRNCVAHHNVDDGWDLYAKIETGPIGAVIIDNCIAYNNGRKIDNTGKGDGNGFKLGGDGIAVKHIIRNSISFNNDLNGITTNSNPALIVENCTAYGNKVSNLNLYGKGNADQYPRTVQVKGMLSAAGLGRDRFDESKDPEMKGRLDSDDNYFFDGAEAVNKSGVKLGKEAFVNADFESIASGLNGDKSFNRLARDENGIFLLGDLFALSDSVPEGVGARYNSSKFKIESGSASDGASMLVALLIILAALGLTLVIEKKM</sequence>
<keyword evidence="9" id="KW-0812">Transmembrane</keyword>
<dbReference type="InterPro" id="IPR012334">
    <property type="entry name" value="Pectin_lyas_fold"/>
</dbReference>
<evidence type="ECO:0000256" key="3">
    <source>
        <dbReference type="ARBA" id="ARBA00022525"/>
    </source>
</evidence>
<dbReference type="Gene3D" id="2.160.20.10">
    <property type="entry name" value="Single-stranded right-handed beta-helix, Pectin lyase-like"/>
    <property type="match status" value="1"/>
</dbReference>
<keyword evidence="9" id="KW-0472">Membrane</keyword>
<keyword evidence="6" id="KW-0106">Calcium</keyword>
<dbReference type="GO" id="GO:0016837">
    <property type="term" value="F:carbon-oxygen lyase activity, acting on polysaccharides"/>
    <property type="evidence" value="ECO:0007669"/>
    <property type="project" value="TreeGrafter"/>
</dbReference>
<dbReference type="PANTHER" id="PTHR40088:SF1">
    <property type="entry name" value="PECTATE LYASE PEL9"/>
    <property type="match status" value="1"/>
</dbReference>
<proteinExistence type="inferred from homology"/>
<dbReference type="SUPFAM" id="SSF51126">
    <property type="entry name" value="Pectin lyase-like"/>
    <property type="match status" value="1"/>
</dbReference>
<evidence type="ECO:0000256" key="8">
    <source>
        <dbReference type="ARBA" id="ARBA00038263"/>
    </source>
</evidence>
<gene>
    <name evidence="14" type="ORF">HNP76_002322</name>
</gene>
<evidence type="ECO:0000259" key="12">
    <source>
        <dbReference type="Pfam" id="PF25849"/>
    </source>
</evidence>
<protein>
    <recommendedName>
        <fullName evidence="16">Pectate disaccharide-lyase</fullName>
    </recommendedName>
</protein>
<comment type="caution">
    <text evidence="14">The sequence shown here is derived from an EMBL/GenBank/DDBJ whole genome shotgun (WGS) entry which is preliminary data.</text>
</comment>
<organism evidence="14 15">
    <name type="scientific">Treponema ruminis</name>
    <dbReference type="NCBI Taxonomy" id="744515"/>
    <lineage>
        <taxon>Bacteria</taxon>
        <taxon>Pseudomonadati</taxon>
        <taxon>Spirochaetota</taxon>
        <taxon>Spirochaetia</taxon>
        <taxon>Spirochaetales</taxon>
        <taxon>Treponemataceae</taxon>
        <taxon>Treponema</taxon>
    </lineage>
</organism>
<evidence type="ECO:0000313" key="14">
    <source>
        <dbReference type="EMBL" id="MBB5226934.1"/>
    </source>
</evidence>
<dbReference type="SMART" id="SM00710">
    <property type="entry name" value="PbH1"/>
    <property type="match status" value="5"/>
</dbReference>
<dbReference type="Pfam" id="PF22842">
    <property type="entry name" value="Pel9A-like_beta_helix"/>
    <property type="match status" value="1"/>
</dbReference>
<feature type="chain" id="PRO_5031400803" description="Pectate disaccharide-lyase" evidence="10">
    <location>
        <begin position="21"/>
        <end position="1034"/>
    </location>
</feature>
<feature type="transmembrane region" description="Helical" evidence="9">
    <location>
        <begin position="1010"/>
        <end position="1030"/>
    </location>
</feature>
<keyword evidence="7" id="KW-0456">Lyase</keyword>
<evidence type="ECO:0000259" key="13">
    <source>
        <dbReference type="Pfam" id="PF25850"/>
    </source>
</evidence>
<reference evidence="14 15" key="1">
    <citation type="submission" date="2020-08" db="EMBL/GenBank/DDBJ databases">
        <title>Genomic Encyclopedia of Type Strains, Phase IV (KMG-IV): sequencing the most valuable type-strain genomes for metagenomic binning, comparative biology and taxonomic classification.</title>
        <authorList>
            <person name="Goeker M."/>
        </authorList>
    </citation>
    <scope>NUCLEOTIDE SEQUENCE [LARGE SCALE GENOMIC DNA]</scope>
    <source>
        <strain evidence="14 15">DSM 103462</strain>
    </source>
</reference>
<evidence type="ECO:0000256" key="9">
    <source>
        <dbReference type="SAM" id="Phobius"/>
    </source>
</evidence>
<evidence type="ECO:0000256" key="6">
    <source>
        <dbReference type="ARBA" id="ARBA00022837"/>
    </source>
</evidence>
<keyword evidence="3" id="KW-0964">Secreted</keyword>
<dbReference type="Pfam" id="PF25850">
    <property type="entry name" value="PelX_Ig"/>
    <property type="match status" value="1"/>
</dbReference>
<evidence type="ECO:0000256" key="1">
    <source>
        <dbReference type="ARBA" id="ARBA00001913"/>
    </source>
</evidence>
<keyword evidence="5 10" id="KW-0732">Signal</keyword>
<dbReference type="PANTHER" id="PTHR40088">
    <property type="entry name" value="PECTATE LYASE (EUROFUNG)"/>
    <property type="match status" value="1"/>
</dbReference>
<feature type="domain" description="Pectate disaccharide-lyase-like N-terminal" evidence="12">
    <location>
        <begin position="215"/>
        <end position="463"/>
    </location>
</feature>
<comment type="subcellular location">
    <subcellularLocation>
        <location evidence="2">Secreted</location>
    </subcellularLocation>
</comment>
<feature type="domain" description="Pectate disaccharide-lyase-like central Ig-like" evidence="13">
    <location>
        <begin position="493"/>
        <end position="561"/>
    </location>
</feature>
<evidence type="ECO:0000256" key="2">
    <source>
        <dbReference type="ARBA" id="ARBA00004613"/>
    </source>
</evidence>
<evidence type="ECO:0000256" key="5">
    <source>
        <dbReference type="ARBA" id="ARBA00022729"/>
    </source>
</evidence>
<dbReference type="InterPro" id="IPR058953">
    <property type="entry name" value="PelX-like_N"/>
</dbReference>
<dbReference type="InterPro" id="IPR058863">
    <property type="entry name" value="PelX-like_Ig"/>
</dbReference>
<comment type="similarity">
    <text evidence="8">Belongs to the polysaccharide lyase 9 family.</text>
</comment>
<evidence type="ECO:0000259" key="11">
    <source>
        <dbReference type="Pfam" id="PF22842"/>
    </source>
</evidence>
<dbReference type="InterPro" id="IPR052052">
    <property type="entry name" value="Polysaccharide_Lyase_9"/>
</dbReference>
<name>A0A7W8GAW8_9SPIR</name>